<dbReference type="Proteomes" id="UP000516173">
    <property type="component" value="Chromosome"/>
</dbReference>
<evidence type="ECO:0000256" key="1">
    <source>
        <dbReference type="SAM" id="MobiDB-lite"/>
    </source>
</evidence>
<organism evidence="2 3">
    <name type="scientific">Nocardia wallacei</name>
    <dbReference type="NCBI Taxonomy" id="480035"/>
    <lineage>
        <taxon>Bacteria</taxon>
        <taxon>Bacillati</taxon>
        <taxon>Actinomycetota</taxon>
        <taxon>Actinomycetes</taxon>
        <taxon>Mycobacteriales</taxon>
        <taxon>Nocardiaceae</taxon>
        <taxon>Nocardia</taxon>
    </lineage>
</organism>
<protein>
    <submittedName>
        <fullName evidence="2">Uncharacterized protein</fullName>
    </submittedName>
</protein>
<evidence type="ECO:0000313" key="3">
    <source>
        <dbReference type="Proteomes" id="UP000516173"/>
    </source>
</evidence>
<dbReference type="EMBL" id="AP023396">
    <property type="protein sequence ID" value="BCK59192.1"/>
    <property type="molecule type" value="Genomic_DNA"/>
</dbReference>
<evidence type="ECO:0000313" key="2">
    <source>
        <dbReference type="EMBL" id="BCK59192.1"/>
    </source>
</evidence>
<dbReference type="KEGG" id="nwl:NWFMUON74_69640"/>
<sequence>MADANEPLHRACSRRAKGYRGVPVILNVVIRYSSVTSAHGSATGGAGAGAAELPGAGAALGAAGAAAGSGAEEATDAVPPGAGLVVSAPDSLPPPHAATEIVRAAAKAVNNALRVMTSPW</sequence>
<name>A0A7G1KVT9_9NOCA</name>
<gene>
    <name evidence="2" type="ORF">NWFMUON74_69640</name>
</gene>
<proteinExistence type="predicted"/>
<reference evidence="2 3" key="1">
    <citation type="submission" date="2020-08" db="EMBL/GenBank/DDBJ databases">
        <title>Genome Sequencing of Nocardia wallacei strain FMUON74 and assembly.</title>
        <authorList>
            <person name="Toyokawa M."/>
            <person name="Uesaka K."/>
        </authorList>
    </citation>
    <scope>NUCLEOTIDE SEQUENCE [LARGE SCALE GENOMIC DNA]</scope>
    <source>
        <strain evidence="2 3">FMUON74</strain>
    </source>
</reference>
<keyword evidence="3" id="KW-1185">Reference proteome</keyword>
<accession>A0A7G1KVT9</accession>
<dbReference type="AlphaFoldDB" id="A0A7G1KVT9"/>
<feature type="region of interest" description="Disordered" evidence="1">
    <location>
        <begin position="69"/>
        <end position="90"/>
    </location>
</feature>